<proteinExistence type="predicted"/>
<dbReference type="EMBL" id="JACHDS010000001">
    <property type="protein sequence ID" value="MBB6171526.1"/>
    <property type="molecule type" value="Genomic_DNA"/>
</dbReference>
<dbReference type="InterPro" id="IPR013766">
    <property type="entry name" value="Thioredoxin_domain"/>
</dbReference>
<dbReference type="InterPro" id="IPR012336">
    <property type="entry name" value="Thioredoxin-like_fold"/>
</dbReference>
<sequence length="339" mass="34335">MPHPPGYPVYPGTGAPAGDGPSPGGRKPKTGLIVAAVVSGVLAVALVAVVAVVALGGGGGEGTAGTGAAQEDTADGTAEDDAGPGRGDGGERLQDDGSVVVAANGADAPVVEVYADYQCPACKQFETAAGSTLQRLAADGEAIVHYRPVSIFSQQPAPISGNSLRAAAAARAAADHGKYVEFSGFLFDNQPAEGRAGFAVDDLVSWGGDVGIDDPAFAERVAAESKVVDTYTGDYTRELMNKAQDELGTNELSTMTAGELIAWGDGNGVDGSFMDGTYVKETLEATNAASARYSGSDKFEGTPSIYINGSKLGNEAFDPRQLKKAILDASPGEADTDPA</sequence>
<reference evidence="4 5" key="1">
    <citation type="submission" date="2020-08" db="EMBL/GenBank/DDBJ databases">
        <title>Sequencing the genomes of 1000 actinobacteria strains.</title>
        <authorList>
            <person name="Klenk H.-P."/>
        </authorList>
    </citation>
    <scope>NUCLEOTIDE SEQUENCE [LARGE SCALE GENOMIC DNA]</scope>
    <source>
        <strain evidence="4 5">DSM 46659</strain>
    </source>
</reference>
<name>A0A7W9YHB4_9ACTN</name>
<dbReference type="GO" id="GO:0016853">
    <property type="term" value="F:isomerase activity"/>
    <property type="evidence" value="ECO:0007669"/>
    <property type="project" value="UniProtKB-KW"/>
</dbReference>
<evidence type="ECO:0000259" key="3">
    <source>
        <dbReference type="PROSITE" id="PS51352"/>
    </source>
</evidence>
<dbReference type="Gene3D" id="3.40.30.10">
    <property type="entry name" value="Glutaredoxin"/>
    <property type="match status" value="2"/>
</dbReference>
<keyword evidence="2" id="KW-0812">Transmembrane</keyword>
<evidence type="ECO:0000313" key="5">
    <source>
        <dbReference type="Proteomes" id="UP000546642"/>
    </source>
</evidence>
<feature type="domain" description="Thioredoxin" evidence="3">
    <location>
        <begin position="59"/>
        <end position="226"/>
    </location>
</feature>
<dbReference type="CDD" id="cd02972">
    <property type="entry name" value="DsbA_family"/>
    <property type="match status" value="1"/>
</dbReference>
<dbReference type="AlphaFoldDB" id="A0A7W9YHB4"/>
<dbReference type="Pfam" id="PF13462">
    <property type="entry name" value="Thioredoxin_4"/>
    <property type="match status" value="1"/>
</dbReference>
<evidence type="ECO:0000256" key="1">
    <source>
        <dbReference type="SAM" id="MobiDB-lite"/>
    </source>
</evidence>
<dbReference type="RefSeq" id="WP_343070470.1">
    <property type="nucleotide sequence ID" value="NZ_JACHDS010000001.1"/>
</dbReference>
<dbReference type="SUPFAM" id="SSF52833">
    <property type="entry name" value="Thioredoxin-like"/>
    <property type="match status" value="1"/>
</dbReference>
<evidence type="ECO:0000256" key="2">
    <source>
        <dbReference type="SAM" id="Phobius"/>
    </source>
</evidence>
<protein>
    <submittedName>
        <fullName evidence="4">Protein-disulfide isomerase</fullName>
    </submittedName>
</protein>
<dbReference type="PROSITE" id="PS51352">
    <property type="entry name" value="THIOREDOXIN_2"/>
    <property type="match status" value="1"/>
</dbReference>
<feature type="region of interest" description="Disordered" evidence="1">
    <location>
        <begin position="1"/>
        <end position="24"/>
    </location>
</feature>
<feature type="region of interest" description="Disordered" evidence="1">
    <location>
        <begin position="60"/>
        <end position="94"/>
    </location>
</feature>
<keyword evidence="4" id="KW-0413">Isomerase</keyword>
<feature type="transmembrane region" description="Helical" evidence="2">
    <location>
        <begin position="32"/>
        <end position="55"/>
    </location>
</feature>
<keyword evidence="5" id="KW-1185">Reference proteome</keyword>
<evidence type="ECO:0000313" key="4">
    <source>
        <dbReference type="EMBL" id="MBB6171526.1"/>
    </source>
</evidence>
<comment type="caution">
    <text evidence="4">The sequence shown here is derived from an EMBL/GenBank/DDBJ whole genome shotgun (WGS) entry which is preliminary data.</text>
</comment>
<keyword evidence="2" id="KW-0472">Membrane</keyword>
<dbReference type="Proteomes" id="UP000546642">
    <property type="component" value="Unassembled WGS sequence"/>
</dbReference>
<dbReference type="InterPro" id="IPR036249">
    <property type="entry name" value="Thioredoxin-like_sf"/>
</dbReference>
<accession>A0A7W9YHB4</accession>
<feature type="compositionally biased region" description="Acidic residues" evidence="1">
    <location>
        <begin position="72"/>
        <end position="82"/>
    </location>
</feature>
<gene>
    <name evidence="4" type="ORF">HNR23_001586</name>
</gene>
<keyword evidence="2" id="KW-1133">Transmembrane helix</keyword>
<organism evidence="4 5">
    <name type="scientific">Nocardiopsis mwathae</name>
    <dbReference type="NCBI Taxonomy" id="1472723"/>
    <lineage>
        <taxon>Bacteria</taxon>
        <taxon>Bacillati</taxon>
        <taxon>Actinomycetota</taxon>
        <taxon>Actinomycetes</taxon>
        <taxon>Streptosporangiales</taxon>
        <taxon>Nocardiopsidaceae</taxon>
        <taxon>Nocardiopsis</taxon>
    </lineage>
</organism>